<evidence type="ECO:0000259" key="2">
    <source>
        <dbReference type="Pfam" id="PF10545"/>
    </source>
</evidence>
<feature type="transmembrane region" description="Helical" evidence="1">
    <location>
        <begin position="68"/>
        <end position="92"/>
    </location>
</feature>
<dbReference type="Proteomes" id="UP000281406">
    <property type="component" value="Unassembled WGS sequence"/>
</dbReference>
<dbReference type="OrthoDB" id="5803771at2759"/>
<sequence length="96" mass="10589">MEDKLIVAVCGHPELYDVSSYFYRDRNKKDLAWKRISEEIGKSDSPCSHRRNSPPQYSQKIWNDGGPIAMVTGFVQLSIALGAVAVVIGGGLELAH</sequence>
<gene>
    <name evidence="3" type="ORF">DPX16_10716</name>
</gene>
<keyword evidence="1" id="KW-0472">Membrane</keyword>
<name>A0A3N0Z7J0_ANAGA</name>
<protein>
    <recommendedName>
        <fullName evidence="2">MADF domain-containing protein</fullName>
    </recommendedName>
</protein>
<dbReference type="AlphaFoldDB" id="A0A3N0Z7J0"/>
<evidence type="ECO:0000256" key="1">
    <source>
        <dbReference type="SAM" id="Phobius"/>
    </source>
</evidence>
<organism evidence="3 4">
    <name type="scientific">Anabarilius grahami</name>
    <name type="common">Kanglang fish</name>
    <name type="synonym">Barilius grahami</name>
    <dbReference type="NCBI Taxonomy" id="495550"/>
    <lineage>
        <taxon>Eukaryota</taxon>
        <taxon>Metazoa</taxon>
        <taxon>Chordata</taxon>
        <taxon>Craniata</taxon>
        <taxon>Vertebrata</taxon>
        <taxon>Euteleostomi</taxon>
        <taxon>Actinopterygii</taxon>
        <taxon>Neopterygii</taxon>
        <taxon>Teleostei</taxon>
        <taxon>Ostariophysi</taxon>
        <taxon>Cypriniformes</taxon>
        <taxon>Xenocyprididae</taxon>
        <taxon>Xenocypridinae</taxon>
        <taxon>Xenocypridinae incertae sedis</taxon>
        <taxon>Anabarilius</taxon>
    </lineage>
</organism>
<comment type="caution">
    <text evidence="3">The sequence shown here is derived from an EMBL/GenBank/DDBJ whole genome shotgun (WGS) entry which is preliminary data.</text>
</comment>
<feature type="domain" description="MADF" evidence="2">
    <location>
        <begin position="5"/>
        <end position="50"/>
    </location>
</feature>
<proteinExistence type="predicted"/>
<dbReference type="Pfam" id="PF10545">
    <property type="entry name" value="MADF_DNA_bdg"/>
    <property type="match status" value="1"/>
</dbReference>
<evidence type="ECO:0000313" key="3">
    <source>
        <dbReference type="EMBL" id="ROL54293.1"/>
    </source>
</evidence>
<dbReference type="InterPro" id="IPR006578">
    <property type="entry name" value="MADF-dom"/>
</dbReference>
<keyword evidence="4" id="KW-1185">Reference proteome</keyword>
<dbReference type="EMBL" id="RJVU01007007">
    <property type="protein sequence ID" value="ROL54293.1"/>
    <property type="molecule type" value="Genomic_DNA"/>
</dbReference>
<keyword evidence="1" id="KW-1133">Transmembrane helix</keyword>
<keyword evidence="1" id="KW-0812">Transmembrane</keyword>
<reference evidence="3 4" key="1">
    <citation type="submission" date="2018-10" db="EMBL/GenBank/DDBJ databases">
        <title>Genome assembly for a Yunnan-Guizhou Plateau 3E fish, Anabarilius grahami (Regan), and its evolutionary and genetic applications.</title>
        <authorList>
            <person name="Jiang W."/>
        </authorList>
    </citation>
    <scope>NUCLEOTIDE SEQUENCE [LARGE SCALE GENOMIC DNA]</scope>
    <source>
        <strain evidence="3">AG-KIZ</strain>
        <tissue evidence="3">Muscle</tissue>
    </source>
</reference>
<accession>A0A3N0Z7J0</accession>
<evidence type="ECO:0000313" key="4">
    <source>
        <dbReference type="Proteomes" id="UP000281406"/>
    </source>
</evidence>